<gene>
    <name evidence="1" type="ORF">EEJ42_20575</name>
</gene>
<evidence type="ECO:0000313" key="2">
    <source>
        <dbReference type="Proteomes" id="UP000275401"/>
    </source>
</evidence>
<dbReference type="AlphaFoldDB" id="A0A3M8VX04"/>
<reference evidence="1 2" key="1">
    <citation type="submission" date="2018-11" db="EMBL/GenBank/DDBJ databases">
        <title>The Potential of Streptomyces as Biocontrol Agents against the Tomato grey mould, Botrytis cinerea (Gray mold) Frontiers in Microbiology.</title>
        <authorList>
            <person name="Li D."/>
        </authorList>
    </citation>
    <scope>NUCLEOTIDE SEQUENCE [LARGE SCALE GENOMIC DNA]</scope>
    <source>
        <strain evidence="1 2">NEAU-LD23</strain>
    </source>
</reference>
<evidence type="ECO:0000313" key="1">
    <source>
        <dbReference type="EMBL" id="RNG22408.1"/>
    </source>
</evidence>
<dbReference type="Proteomes" id="UP000275401">
    <property type="component" value="Unassembled WGS sequence"/>
</dbReference>
<name>A0A3M8VX04_9ACTN</name>
<protein>
    <submittedName>
        <fullName evidence="1">Uncharacterized protein</fullName>
    </submittedName>
</protein>
<dbReference type="EMBL" id="RIBZ01000261">
    <property type="protein sequence ID" value="RNG22408.1"/>
    <property type="molecule type" value="Genomic_DNA"/>
</dbReference>
<sequence length="101" mass="10860">MSPLSASRAAALRLLPWDNANGKPCYLISDTDQSPLNTRADDVEAVQLDMGARLLGHASELLADRKASVNELRFLANRLCEALSDVLRIARSRAGGGQEPS</sequence>
<organism evidence="1 2">
    <name type="scientific">Streptomyces botrytidirepellens</name>
    <dbReference type="NCBI Taxonomy" id="2486417"/>
    <lineage>
        <taxon>Bacteria</taxon>
        <taxon>Bacillati</taxon>
        <taxon>Actinomycetota</taxon>
        <taxon>Actinomycetes</taxon>
        <taxon>Kitasatosporales</taxon>
        <taxon>Streptomycetaceae</taxon>
        <taxon>Streptomyces</taxon>
    </lineage>
</organism>
<accession>A0A3M8VX04</accession>
<comment type="caution">
    <text evidence="1">The sequence shown here is derived from an EMBL/GenBank/DDBJ whole genome shotgun (WGS) entry which is preliminary data.</text>
</comment>
<proteinExistence type="predicted"/>
<keyword evidence="2" id="KW-1185">Reference proteome</keyword>